<name>A0A5C3ET48_9BASI</name>
<dbReference type="GO" id="GO:0004721">
    <property type="term" value="F:phosphoprotein phosphatase activity"/>
    <property type="evidence" value="ECO:0007669"/>
    <property type="project" value="TreeGrafter"/>
</dbReference>
<reference evidence="4 5" key="1">
    <citation type="submission" date="2018-03" db="EMBL/GenBank/DDBJ databases">
        <authorList>
            <person name="Guldener U."/>
        </authorList>
    </citation>
    <scope>NUCLEOTIDE SEQUENCE [LARGE SCALE GENOMIC DNA]</scope>
    <source>
        <strain evidence="4 5">NBRC100155</strain>
    </source>
</reference>
<accession>A0A5C3ET48</accession>
<dbReference type="EMBL" id="OOIN01000047">
    <property type="protein sequence ID" value="SPO32491.1"/>
    <property type="molecule type" value="Genomic_DNA"/>
</dbReference>
<gene>
    <name evidence="4" type="ORF">UTRI_04235</name>
</gene>
<keyword evidence="2" id="KW-0812">Transmembrane</keyword>
<evidence type="ECO:0000256" key="2">
    <source>
        <dbReference type="SAM" id="Phobius"/>
    </source>
</evidence>
<keyword evidence="2" id="KW-1133">Transmembrane helix</keyword>
<dbReference type="InterPro" id="IPR004843">
    <property type="entry name" value="Calcineurin-like_PHP"/>
</dbReference>
<feature type="region of interest" description="Disordered" evidence="1">
    <location>
        <begin position="560"/>
        <end position="581"/>
    </location>
</feature>
<dbReference type="PANTHER" id="PTHR32440:SF0">
    <property type="entry name" value="PHOSPHATASE DCR2-RELATED"/>
    <property type="match status" value="1"/>
</dbReference>
<dbReference type="SUPFAM" id="SSF56300">
    <property type="entry name" value="Metallo-dependent phosphatases"/>
    <property type="match status" value="1"/>
</dbReference>
<evidence type="ECO:0000259" key="3">
    <source>
        <dbReference type="Pfam" id="PF00149"/>
    </source>
</evidence>
<dbReference type="AlphaFoldDB" id="A0A5C3ET48"/>
<feature type="domain" description="Calcineurin-like phosphoesterase" evidence="3">
    <location>
        <begin position="306"/>
        <end position="446"/>
    </location>
</feature>
<evidence type="ECO:0000256" key="1">
    <source>
        <dbReference type="SAM" id="MobiDB-lite"/>
    </source>
</evidence>
<dbReference type="GO" id="GO:0005737">
    <property type="term" value="C:cytoplasm"/>
    <property type="evidence" value="ECO:0007669"/>
    <property type="project" value="TreeGrafter"/>
</dbReference>
<dbReference type="InterPro" id="IPR029052">
    <property type="entry name" value="Metallo-depent_PP-like"/>
</dbReference>
<keyword evidence="5" id="KW-1185">Reference proteome</keyword>
<keyword evidence="2" id="KW-0472">Membrane</keyword>
<proteinExistence type="predicted"/>
<feature type="transmembrane region" description="Helical" evidence="2">
    <location>
        <begin position="9"/>
        <end position="26"/>
    </location>
</feature>
<dbReference type="Pfam" id="PF00149">
    <property type="entry name" value="Metallophos"/>
    <property type="match status" value="1"/>
</dbReference>
<dbReference type="Proteomes" id="UP000324022">
    <property type="component" value="Unassembled WGS sequence"/>
</dbReference>
<evidence type="ECO:0000313" key="4">
    <source>
        <dbReference type="EMBL" id="SPO32491.1"/>
    </source>
</evidence>
<evidence type="ECO:0000313" key="5">
    <source>
        <dbReference type="Proteomes" id="UP000324022"/>
    </source>
</evidence>
<dbReference type="OrthoDB" id="783096at2759"/>
<dbReference type="PANTHER" id="PTHR32440">
    <property type="entry name" value="PHOSPHATASE DCR2-RELATED-RELATED"/>
    <property type="match status" value="1"/>
</dbReference>
<dbReference type="Gene3D" id="3.60.21.10">
    <property type="match status" value="1"/>
</dbReference>
<sequence length="719" mass="79944">MRHKIGKSVILTAGFSLLLTCVFYLAHDGVLHNSRLIGWQAYSAIDLRTSSSSIDAINSSSSSTTTTTNVASLSSAAGEYDDIFPLDFYAPLLPNPAPLTEIIIHTCLPLTKCTPKTTPAEDALLGKWVQVDRSLSPVGQLGASAGGMLSNLFGTIEQRFIFYRKSRRRDVQNVVDIKLVEQGQTPPSGDGWHRVKNGLRSKVVRLMSGEKGLHLYYRTVTPGQRAQDNSGFWKKDNERALPDLDPITELELVYGDNPPWPGFEPSGIISNSHPSMASARVTLTHRRKPIRKPPLLPLTFRKDGSFKILQLADLHFSVTPEPCRDYNVSDPRFATARGCLAKNDTLALVDLWLDSEKPDLVVLTGDQLNGQGTSWDPKSVLSLYTAPLIQRKIPYAVILGNHDSESGPLSRDEQMQLISQLPYSYSINGPGLITGSGNYYLKLQSPGADKGHVATLWFMDTGSHAEKDAWKPWSKPGYGYIHKDQISWFESKYTAIKETLLPYRPDGGRDLPAQNWRKKRGRGKRQDKVWDAGADQQQVMGRPPSIVFMHIPVPEAFNPVDRRPLPKVNNPTKPLPDSDQSLVVGDRKETATFQGGQSQPGIFDLFTSLNRKPPTISSTTSHYASQNQAQGDPANAGIRMIVHGHMHLNSDCRRVNNVWICFGGGSSLAGYGSANVERRARVIVLQHWASKIRSYHRISHRDTEKAMTRWDEFVLNYDT</sequence>
<feature type="region of interest" description="Disordered" evidence="1">
    <location>
        <begin position="510"/>
        <end position="531"/>
    </location>
</feature>
<protein>
    <submittedName>
        <fullName evidence="4">Related to DCR2 - dosage-dependent cell cycle regulator</fullName>
    </submittedName>
</protein>
<organism evidence="4 5">
    <name type="scientific">Ustilago trichophora</name>
    <dbReference type="NCBI Taxonomy" id="86804"/>
    <lineage>
        <taxon>Eukaryota</taxon>
        <taxon>Fungi</taxon>
        <taxon>Dikarya</taxon>
        <taxon>Basidiomycota</taxon>
        <taxon>Ustilaginomycotina</taxon>
        <taxon>Ustilaginomycetes</taxon>
        <taxon>Ustilaginales</taxon>
        <taxon>Ustilaginaceae</taxon>
        <taxon>Ustilago</taxon>
    </lineage>
</organism>